<keyword evidence="1" id="KW-0472">Membrane</keyword>
<sequence length="481" mass="53493">MKGILRKIGKHKLLPVVFSVISLLVGSMVIGSVTSFTIAVFALVCGLQFLTGKSAKLEYYLSGLEVKVTSNENPVGKYGQKINFAASLVPLLTSQLGLYVLPIVLLYIVTSLIVAWPIILKLFNRKKIRAHAVKVLETERPTVAVYVTGMKGVAYQINQWLPVLEKLDQPVIIILREADIFSGMLPTNILTVTARTQIDLEAILGGATSVKKVLYPANTMKNVQALRYHHLDHIFINHGESDKAVNQSKLLMAYDYLFVAGPLSEERLRAAGLPLREGQVLHVGRPQAEMALKYQKEINRINTILYAPTWEGHVKKVDYSSIGELGYKLCKEIIEHDGFSLIFKPHPYTGSISSTHKYWLSKILKLCEDHGVEVLDENNSLHCAMNSSDILVCDISSVLNEYLVTGKPIILCNTQSLDFEQLHSEYPSAAAASLVNVESNIVDVIQLIEREDPLQASRQRLRVSSLGDRTDDPLSMFKSLL</sequence>
<reference evidence="2 3" key="1">
    <citation type="submission" date="2024-02" db="EMBL/GenBank/DDBJ databases">
        <title>Bacteria isolated from the canopy kelp, Nereocystis luetkeana.</title>
        <authorList>
            <person name="Pfister C.A."/>
            <person name="Younker I.T."/>
            <person name="Light S.H."/>
        </authorList>
    </citation>
    <scope>NUCLEOTIDE SEQUENCE [LARGE SCALE GENOMIC DNA]</scope>
    <source>
        <strain evidence="2 3">TI.5.07</strain>
    </source>
</reference>
<dbReference type="InterPro" id="IPR007554">
    <property type="entry name" value="Glycerophosphate_synth"/>
</dbReference>
<name>A0ABU9GDR3_COBMA</name>
<dbReference type="EMBL" id="JBAKAP010000003">
    <property type="protein sequence ID" value="MEL0615840.1"/>
    <property type="molecule type" value="Genomic_DNA"/>
</dbReference>
<keyword evidence="1" id="KW-0812">Transmembrane</keyword>
<evidence type="ECO:0000256" key="1">
    <source>
        <dbReference type="SAM" id="Phobius"/>
    </source>
</evidence>
<keyword evidence="1" id="KW-1133">Transmembrane helix</keyword>
<keyword evidence="3" id="KW-1185">Reference proteome</keyword>
<dbReference type="SUPFAM" id="SSF53756">
    <property type="entry name" value="UDP-Glycosyltransferase/glycogen phosphorylase"/>
    <property type="match status" value="1"/>
</dbReference>
<comment type="caution">
    <text evidence="2">The sequence shown here is derived from an EMBL/GenBank/DDBJ whole genome shotgun (WGS) entry which is preliminary data.</text>
</comment>
<dbReference type="Pfam" id="PF04464">
    <property type="entry name" value="Glyphos_transf"/>
    <property type="match status" value="1"/>
</dbReference>
<evidence type="ECO:0000313" key="3">
    <source>
        <dbReference type="Proteomes" id="UP001378242"/>
    </source>
</evidence>
<dbReference type="Gene3D" id="3.40.50.12580">
    <property type="match status" value="1"/>
</dbReference>
<accession>A0ABU9GDR3</accession>
<protein>
    <submittedName>
        <fullName evidence="2">CDP-glycerol glycerophosphotransferase family protein</fullName>
    </submittedName>
</protein>
<dbReference type="InterPro" id="IPR043148">
    <property type="entry name" value="TagF_C"/>
</dbReference>
<evidence type="ECO:0000313" key="2">
    <source>
        <dbReference type="EMBL" id="MEL0615840.1"/>
    </source>
</evidence>
<gene>
    <name evidence="2" type="ORF">V6243_03285</name>
</gene>
<dbReference type="RefSeq" id="WP_341541834.1">
    <property type="nucleotide sequence ID" value="NZ_JBAKAP010000003.1"/>
</dbReference>
<feature type="transmembrane region" description="Helical" evidence="1">
    <location>
        <begin position="21"/>
        <end position="50"/>
    </location>
</feature>
<organism evidence="2 3">
    <name type="scientific">Cobetia marina</name>
    <name type="common">Deleya marina</name>
    <dbReference type="NCBI Taxonomy" id="28258"/>
    <lineage>
        <taxon>Bacteria</taxon>
        <taxon>Pseudomonadati</taxon>
        <taxon>Pseudomonadota</taxon>
        <taxon>Gammaproteobacteria</taxon>
        <taxon>Oceanospirillales</taxon>
        <taxon>Halomonadaceae</taxon>
        <taxon>Cobetia</taxon>
    </lineage>
</organism>
<dbReference type="Proteomes" id="UP001378242">
    <property type="component" value="Unassembled WGS sequence"/>
</dbReference>
<proteinExistence type="predicted"/>
<feature type="transmembrane region" description="Helical" evidence="1">
    <location>
        <begin position="96"/>
        <end position="119"/>
    </location>
</feature>